<proteinExistence type="predicted"/>
<keyword evidence="5 8" id="KW-0564">Palmitate</keyword>
<dbReference type="PATRIC" id="fig|1432657.3.peg.1874"/>
<evidence type="ECO:0000256" key="6">
    <source>
        <dbReference type="ARBA" id="ARBA00023237"/>
    </source>
</evidence>
<name>W6TIX4_9SPIR</name>
<evidence type="ECO:0000256" key="3">
    <source>
        <dbReference type="ARBA" id="ARBA00022729"/>
    </source>
</evidence>
<evidence type="ECO:0000256" key="7">
    <source>
        <dbReference type="ARBA" id="ARBA00023288"/>
    </source>
</evidence>
<gene>
    <name evidence="9" type="ORF">BDCR2A_02029</name>
</gene>
<dbReference type="Pfam" id="PF00921">
    <property type="entry name" value="Lipoprotein_2"/>
    <property type="match status" value="1"/>
</dbReference>
<protein>
    <recommendedName>
        <fullName evidence="8">Variable large protein</fullName>
    </recommendedName>
</protein>
<evidence type="ECO:0000256" key="1">
    <source>
        <dbReference type="ARBA" id="ARBA00003932"/>
    </source>
</evidence>
<keyword evidence="4 8" id="KW-0472">Membrane</keyword>
<organism evidence="9 10">
    <name type="scientific">Borrelia duttonii CR2A</name>
    <dbReference type="NCBI Taxonomy" id="1432657"/>
    <lineage>
        <taxon>Bacteria</taxon>
        <taxon>Pseudomonadati</taxon>
        <taxon>Spirochaetota</taxon>
        <taxon>Spirochaetia</taxon>
        <taxon>Spirochaetales</taxon>
        <taxon>Borreliaceae</taxon>
        <taxon>Borrelia</taxon>
    </lineage>
</organism>
<keyword evidence="3" id="KW-0732">Signal</keyword>
<evidence type="ECO:0000313" key="9">
    <source>
        <dbReference type="EMBL" id="ETZ17059.1"/>
    </source>
</evidence>
<evidence type="ECO:0000256" key="5">
    <source>
        <dbReference type="ARBA" id="ARBA00023139"/>
    </source>
</evidence>
<accession>W6TIX4</accession>
<reference evidence="9 10" key="1">
    <citation type="submission" date="2013-12" db="EMBL/GenBank/DDBJ databases">
        <title>Comparative genomics of relapsing fever spirochetes.</title>
        <authorList>
            <person name="Schwan T.G."/>
            <person name="Raffel S.J."/>
            <person name="Porcella S.F."/>
        </authorList>
    </citation>
    <scope>NUCLEOTIDE SEQUENCE [LARGE SCALE GENOMIC DNA]</scope>
    <source>
        <strain evidence="9 10">CR2A</strain>
    </source>
</reference>
<evidence type="ECO:0000256" key="8">
    <source>
        <dbReference type="RuleBase" id="RU363105"/>
    </source>
</evidence>
<dbReference type="EMBL" id="AZIT01000120">
    <property type="protein sequence ID" value="ETZ17059.1"/>
    <property type="molecule type" value="Genomic_DNA"/>
</dbReference>
<dbReference type="SUPFAM" id="SSF74748">
    <property type="entry name" value="Variable surface antigen VlsE"/>
    <property type="match status" value="1"/>
</dbReference>
<dbReference type="GO" id="GO:0009279">
    <property type="term" value="C:cell outer membrane"/>
    <property type="evidence" value="ECO:0007669"/>
    <property type="project" value="UniProtKB-SubCell"/>
</dbReference>
<evidence type="ECO:0000256" key="2">
    <source>
        <dbReference type="ARBA" id="ARBA00004459"/>
    </source>
</evidence>
<dbReference type="AlphaFoldDB" id="W6TIX4"/>
<comment type="function">
    <text evidence="1 8">The Vlp and Vsp proteins are antigenically distinct proteins, only one vlp or vsp gene is transcriptionally active at any one time. Switching between these genes is a mechanism of host immune response evasion.</text>
</comment>
<keyword evidence="6 8" id="KW-0998">Cell outer membrane</keyword>
<keyword evidence="7 8" id="KW-0449">Lipoprotein</keyword>
<comment type="subcellular location">
    <subcellularLocation>
        <location evidence="2 8">Cell outer membrane</location>
        <topology evidence="2 8">Lipid-anchor</topology>
    </subcellularLocation>
</comment>
<comment type="caution">
    <text evidence="9">The sequence shown here is derived from an EMBL/GenBank/DDBJ whole genome shotgun (WGS) entry which is preliminary data.</text>
</comment>
<evidence type="ECO:0000313" key="10">
    <source>
        <dbReference type="Proteomes" id="UP000019148"/>
    </source>
</evidence>
<dbReference type="InterPro" id="IPR000680">
    <property type="entry name" value="Borrelia_lipo"/>
</dbReference>
<dbReference type="Proteomes" id="UP000019148">
    <property type="component" value="Unassembled WGS sequence"/>
</dbReference>
<evidence type="ECO:0000256" key="4">
    <source>
        <dbReference type="ARBA" id="ARBA00023136"/>
    </source>
</evidence>
<sequence>MKAISQSNEDPKADNTNGIEAVKDAAEIAIAPAKDDKKEVAVESAKKDAVIAAGIALRAMAKDGKFAAKKDEEKSAHAVNGAVASAVNKVLTALTIAIRNRVDEGLKGINEVLGEIKQGEGSVAKINE</sequence>